<accession>V2WKZ4</accession>
<evidence type="ECO:0000313" key="3">
    <source>
        <dbReference type="Proteomes" id="UP000017559"/>
    </source>
</evidence>
<evidence type="ECO:0000313" key="2">
    <source>
        <dbReference type="EMBL" id="ESK82247.1"/>
    </source>
</evidence>
<feature type="region of interest" description="Disordered" evidence="1">
    <location>
        <begin position="206"/>
        <end position="245"/>
    </location>
</feature>
<dbReference type="KEGG" id="mrr:Moror_8712"/>
<dbReference type="HOGENOM" id="CLU_058076_0_0_1"/>
<dbReference type="Proteomes" id="UP000017559">
    <property type="component" value="Unassembled WGS sequence"/>
</dbReference>
<sequence>MGQRLIEGTNKLLLYILKQLVALELKEDSEEFKEMIWTSLPNTQPDHLNTAIHALNTCQLTNFSFSPKELLFGMVVNTKKTLLKEAAPILKEMDITTHMAYIAQQQLDGYDRMVRHTIRHKNTFDKRVIWESGKEIVFEAGDLVQVYRSNMDHTFKTERKLIPKWSAPRRVVKRNVNSYMLETLEGVWMEGEFSARRLRLFKKKPEERQEIEIESEQVGSGEADLEVTRTPPSFKVGAHGVEDIR</sequence>
<dbReference type="EMBL" id="AWSO01002010">
    <property type="protein sequence ID" value="ESK82247.1"/>
    <property type="molecule type" value="Genomic_DNA"/>
</dbReference>
<reference evidence="2 3" key="1">
    <citation type="journal article" date="2014" name="BMC Genomics">
        <title>Genome and secretome analysis of the hemibiotrophic fungal pathogen, Moniliophthora roreri, which causes frosty pod rot disease of cacao: mechanisms of the biotrophic and necrotrophic phases.</title>
        <authorList>
            <person name="Meinhardt L.W."/>
            <person name="Costa G.G.L."/>
            <person name="Thomazella D.P.T."/>
            <person name="Teixeira P.J.P.L."/>
            <person name="Carazzolle M.F."/>
            <person name="Schuster S.C."/>
            <person name="Carlson J.E."/>
            <person name="Guiltinan M.J."/>
            <person name="Mieczkowski P."/>
            <person name="Farmer A."/>
            <person name="Ramaraj T."/>
            <person name="Crozier J."/>
            <person name="Davis R.E."/>
            <person name="Shao J."/>
            <person name="Melnick R.L."/>
            <person name="Pereira G.A.G."/>
            <person name="Bailey B.A."/>
        </authorList>
    </citation>
    <scope>NUCLEOTIDE SEQUENCE [LARGE SCALE GENOMIC DNA]</scope>
    <source>
        <strain evidence="2 3">MCA 2997</strain>
    </source>
</reference>
<name>V2WKZ4_MONRO</name>
<evidence type="ECO:0000256" key="1">
    <source>
        <dbReference type="SAM" id="MobiDB-lite"/>
    </source>
</evidence>
<gene>
    <name evidence="2" type="ORF">Moror_8712</name>
</gene>
<protein>
    <submittedName>
        <fullName evidence="2">Rna binding protein</fullName>
    </submittedName>
</protein>
<comment type="caution">
    <text evidence="2">The sequence shown here is derived from an EMBL/GenBank/DDBJ whole genome shotgun (WGS) entry which is preliminary data.</text>
</comment>
<proteinExistence type="predicted"/>
<dbReference type="OrthoDB" id="3237746at2759"/>
<dbReference type="AlphaFoldDB" id="V2WKZ4"/>
<organism evidence="2 3">
    <name type="scientific">Moniliophthora roreri (strain MCA 2997)</name>
    <name type="common">Cocoa frosty pod rot fungus</name>
    <name type="synonym">Crinipellis roreri</name>
    <dbReference type="NCBI Taxonomy" id="1381753"/>
    <lineage>
        <taxon>Eukaryota</taxon>
        <taxon>Fungi</taxon>
        <taxon>Dikarya</taxon>
        <taxon>Basidiomycota</taxon>
        <taxon>Agaricomycotina</taxon>
        <taxon>Agaricomycetes</taxon>
        <taxon>Agaricomycetidae</taxon>
        <taxon>Agaricales</taxon>
        <taxon>Marasmiineae</taxon>
        <taxon>Marasmiaceae</taxon>
        <taxon>Moniliophthora</taxon>
    </lineage>
</organism>
<keyword evidence="3" id="KW-1185">Reference proteome</keyword>